<dbReference type="Proteomes" id="UP000275281">
    <property type="component" value="Unassembled WGS sequence"/>
</dbReference>
<dbReference type="PANTHER" id="PTHR34290">
    <property type="entry name" value="SI:CH73-390P7.2"/>
    <property type="match status" value="1"/>
</dbReference>
<name>A0A3N5Y1B9_9ALTE</name>
<protein>
    <submittedName>
        <fullName evidence="1">DUF393 domain-containing protein</fullName>
    </submittedName>
</protein>
<reference evidence="1 2" key="1">
    <citation type="submission" date="2018-11" db="EMBL/GenBank/DDBJ databases">
        <authorList>
            <person name="Ye M.-Q."/>
            <person name="Du Z.-J."/>
        </authorList>
    </citation>
    <scope>NUCLEOTIDE SEQUENCE [LARGE SCALE GENOMIC DNA]</scope>
    <source>
        <strain evidence="1 2">U0105</strain>
    </source>
</reference>
<evidence type="ECO:0000313" key="1">
    <source>
        <dbReference type="EMBL" id="RPJ66266.1"/>
    </source>
</evidence>
<dbReference type="EMBL" id="RPOK01000003">
    <property type="protein sequence ID" value="RPJ66266.1"/>
    <property type="molecule type" value="Genomic_DNA"/>
</dbReference>
<proteinExistence type="predicted"/>
<sequence>MICTKETKILPSIDELTIFYDSFCPLCMAEMRHLKKRDKHRRLRFEDINDEQFGNRYPNMDKDALNARIHGLTGAGDVITGLDVTYHAWRLVGVGWLYAPLRWPLIKPVADSVYRWFARNRYSISYVLTGKKRCDRCRESL</sequence>
<dbReference type="InterPro" id="IPR044691">
    <property type="entry name" value="DCC1_Trx"/>
</dbReference>
<dbReference type="InterPro" id="IPR007263">
    <property type="entry name" value="DCC1-like"/>
</dbReference>
<dbReference type="AlphaFoldDB" id="A0A3N5Y1B9"/>
<dbReference type="GO" id="GO:0015035">
    <property type="term" value="F:protein-disulfide reductase activity"/>
    <property type="evidence" value="ECO:0007669"/>
    <property type="project" value="InterPro"/>
</dbReference>
<dbReference type="Pfam" id="PF04134">
    <property type="entry name" value="DCC1-like"/>
    <property type="match status" value="1"/>
</dbReference>
<organism evidence="1 2">
    <name type="scientific">Alteromonas sediminis</name>
    <dbReference type="NCBI Taxonomy" id="2259342"/>
    <lineage>
        <taxon>Bacteria</taxon>
        <taxon>Pseudomonadati</taxon>
        <taxon>Pseudomonadota</taxon>
        <taxon>Gammaproteobacteria</taxon>
        <taxon>Alteromonadales</taxon>
        <taxon>Alteromonadaceae</taxon>
        <taxon>Alteromonas/Salinimonas group</taxon>
        <taxon>Alteromonas</taxon>
    </lineage>
</organism>
<evidence type="ECO:0000313" key="2">
    <source>
        <dbReference type="Proteomes" id="UP000275281"/>
    </source>
</evidence>
<gene>
    <name evidence="1" type="ORF">DRW07_09215</name>
</gene>
<keyword evidence="2" id="KW-1185">Reference proteome</keyword>
<dbReference type="PANTHER" id="PTHR34290:SF2">
    <property type="entry name" value="OS04G0668800 PROTEIN"/>
    <property type="match status" value="1"/>
</dbReference>
<comment type="caution">
    <text evidence="1">The sequence shown here is derived from an EMBL/GenBank/DDBJ whole genome shotgun (WGS) entry which is preliminary data.</text>
</comment>
<dbReference type="OrthoDB" id="5294764at2"/>
<accession>A0A3N5Y1B9</accession>
<dbReference type="RefSeq" id="WP_124027626.1">
    <property type="nucleotide sequence ID" value="NZ_JBHRSN010000006.1"/>
</dbReference>